<keyword evidence="6" id="KW-1133">Transmembrane helix</keyword>
<reference evidence="8" key="1">
    <citation type="submission" date="2020-03" db="EMBL/GenBank/DDBJ databases">
        <authorList>
            <person name="He L."/>
        </authorList>
    </citation>
    <scope>NUCLEOTIDE SEQUENCE</scope>
    <source>
        <strain evidence="8">CkLH20</strain>
    </source>
</reference>
<comment type="caution">
    <text evidence="8">The sequence shown here is derived from an EMBL/GenBank/DDBJ whole genome shotgun (WGS) entry which is preliminary data.</text>
</comment>
<dbReference type="OrthoDB" id="420380at2759"/>
<dbReference type="GeneID" id="62164411"/>
<accession>A0A9P6HZS9</accession>
<keyword evidence="6" id="KW-0472">Membrane</keyword>
<feature type="transmembrane region" description="Helical" evidence="6">
    <location>
        <begin position="7"/>
        <end position="23"/>
    </location>
</feature>
<sequence length="252" mass="28698">MKLLSWNWLVICGALVPVMVHLWPRISFDISSIFLVQPLPKAYSIRILSYDPLIIYIVGFLSWAERRHLLRLGESLFERSTIYIDEETQYLHDPDRTSSTAYLPDSDPIVQRITKRASEIQGYTPLDLHESLQLTRYRAGQLFNPHLDPLDASVNGSSTHRLTTIFAIVEASCEKCGTQFPYLNVNWTLEDRSWCAYVDCENHEALTVKAVPGNALFWKSWDNFGELDTRTTHAGLPPEGGVKTGLNIWTNG</sequence>
<keyword evidence="4" id="KW-0560">Oxidoreductase</keyword>
<dbReference type="GO" id="GO:0004656">
    <property type="term" value="F:procollagen-proline 4-dioxygenase activity"/>
    <property type="evidence" value="ECO:0007669"/>
    <property type="project" value="TreeGrafter"/>
</dbReference>
<evidence type="ECO:0000313" key="9">
    <source>
        <dbReference type="Proteomes" id="UP000781932"/>
    </source>
</evidence>
<dbReference type="InterPro" id="IPR045054">
    <property type="entry name" value="P4HA-like"/>
</dbReference>
<keyword evidence="9" id="KW-1185">Reference proteome</keyword>
<keyword evidence="3" id="KW-0223">Dioxygenase</keyword>
<evidence type="ECO:0000256" key="1">
    <source>
        <dbReference type="ARBA" id="ARBA00001961"/>
    </source>
</evidence>
<gene>
    <name evidence="8" type="ORF">CkaCkLH20_08622</name>
</gene>
<dbReference type="PANTHER" id="PTHR10869">
    <property type="entry name" value="PROLYL 4-HYDROXYLASE ALPHA SUBUNIT"/>
    <property type="match status" value="1"/>
</dbReference>
<dbReference type="GO" id="GO:0005506">
    <property type="term" value="F:iron ion binding"/>
    <property type="evidence" value="ECO:0007669"/>
    <property type="project" value="InterPro"/>
</dbReference>
<proteinExistence type="predicted"/>
<dbReference type="Gene3D" id="2.60.120.620">
    <property type="entry name" value="q2cbj1_9rhob like domain"/>
    <property type="match status" value="1"/>
</dbReference>
<dbReference type="GO" id="GO:0031418">
    <property type="term" value="F:L-ascorbic acid binding"/>
    <property type="evidence" value="ECO:0007669"/>
    <property type="project" value="InterPro"/>
</dbReference>
<keyword evidence="2" id="KW-0479">Metal-binding</keyword>
<evidence type="ECO:0000259" key="7">
    <source>
        <dbReference type="SMART" id="SM00702"/>
    </source>
</evidence>
<evidence type="ECO:0000256" key="3">
    <source>
        <dbReference type="ARBA" id="ARBA00022964"/>
    </source>
</evidence>
<feature type="domain" description="Prolyl 4-hydroxylase alpha subunit" evidence="7">
    <location>
        <begin position="52"/>
        <end position="251"/>
    </location>
</feature>
<evidence type="ECO:0000256" key="2">
    <source>
        <dbReference type="ARBA" id="ARBA00022723"/>
    </source>
</evidence>
<organism evidence="8 9">
    <name type="scientific">Colletotrichum karsti</name>
    <dbReference type="NCBI Taxonomy" id="1095194"/>
    <lineage>
        <taxon>Eukaryota</taxon>
        <taxon>Fungi</taxon>
        <taxon>Dikarya</taxon>
        <taxon>Ascomycota</taxon>
        <taxon>Pezizomycotina</taxon>
        <taxon>Sordariomycetes</taxon>
        <taxon>Hypocreomycetidae</taxon>
        <taxon>Glomerellales</taxon>
        <taxon>Glomerellaceae</taxon>
        <taxon>Colletotrichum</taxon>
        <taxon>Colletotrichum boninense species complex</taxon>
    </lineage>
</organism>
<evidence type="ECO:0000256" key="6">
    <source>
        <dbReference type="SAM" id="Phobius"/>
    </source>
</evidence>
<dbReference type="GO" id="GO:0005783">
    <property type="term" value="C:endoplasmic reticulum"/>
    <property type="evidence" value="ECO:0007669"/>
    <property type="project" value="TreeGrafter"/>
</dbReference>
<dbReference type="EMBL" id="JAATWM020000029">
    <property type="protein sequence ID" value="KAF9873888.1"/>
    <property type="molecule type" value="Genomic_DNA"/>
</dbReference>
<comment type="cofactor">
    <cofactor evidence="1">
        <name>L-ascorbate</name>
        <dbReference type="ChEBI" id="CHEBI:38290"/>
    </cofactor>
</comment>
<reference evidence="8" key="2">
    <citation type="submission" date="2020-11" db="EMBL/GenBank/DDBJ databases">
        <title>Whole genome sequencing of Colletotrichum sp.</title>
        <authorList>
            <person name="Li H."/>
        </authorList>
    </citation>
    <scope>NUCLEOTIDE SEQUENCE</scope>
    <source>
        <strain evidence="8">CkLH20</strain>
    </source>
</reference>
<dbReference type="SMART" id="SM00702">
    <property type="entry name" value="P4Hc"/>
    <property type="match status" value="1"/>
</dbReference>
<dbReference type="PANTHER" id="PTHR10869:SF242">
    <property type="entry name" value="PROLYL 4-HYDROXYLASE ALPHA SUBUNIT DOMAIN-CONTAINING PROTEIN"/>
    <property type="match status" value="1"/>
</dbReference>
<dbReference type="Proteomes" id="UP000781932">
    <property type="component" value="Unassembled WGS sequence"/>
</dbReference>
<dbReference type="AlphaFoldDB" id="A0A9P6HZS9"/>
<dbReference type="InterPro" id="IPR006620">
    <property type="entry name" value="Pro_4_hyd_alph"/>
</dbReference>
<evidence type="ECO:0000256" key="5">
    <source>
        <dbReference type="ARBA" id="ARBA00023004"/>
    </source>
</evidence>
<evidence type="ECO:0000256" key="4">
    <source>
        <dbReference type="ARBA" id="ARBA00023002"/>
    </source>
</evidence>
<feature type="transmembrane region" description="Helical" evidence="6">
    <location>
        <begin position="43"/>
        <end position="64"/>
    </location>
</feature>
<keyword evidence="6" id="KW-0812">Transmembrane</keyword>
<protein>
    <recommendedName>
        <fullName evidence="7">Prolyl 4-hydroxylase alpha subunit domain-containing protein</fullName>
    </recommendedName>
</protein>
<keyword evidence="5" id="KW-0408">Iron</keyword>
<dbReference type="RefSeq" id="XP_038743349.1">
    <property type="nucleotide sequence ID" value="XM_038891337.1"/>
</dbReference>
<name>A0A9P6HZS9_9PEZI</name>
<evidence type="ECO:0000313" key="8">
    <source>
        <dbReference type="EMBL" id="KAF9873888.1"/>
    </source>
</evidence>